<accession>A0A517U607</accession>
<protein>
    <submittedName>
        <fullName evidence="1">Uncharacterized protein</fullName>
    </submittedName>
</protein>
<evidence type="ECO:0000313" key="1">
    <source>
        <dbReference type="EMBL" id="QDT76000.1"/>
    </source>
</evidence>
<sequence>MTQIQWQQLEATVQQMSDAEKQRLAKLLEAPAALPETPHNPSLGLFADEPELIDEMMAGVYHDRENYRLRTGD</sequence>
<dbReference type="RefSeq" id="WP_145435757.1">
    <property type="nucleotide sequence ID" value="NZ_CP036339.1"/>
</dbReference>
<reference evidence="1 2" key="1">
    <citation type="submission" date="2019-02" db="EMBL/GenBank/DDBJ databases">
        <title>Deep-cultivation of Planctomycetes and their phenomic and genomic characterization uncovers novel biology.</title>
        <authorList>
            <person name="Wiegand S."/>
            <person name="Jogler M."/>
            <person name="Boedeker C."/>
            <person name="Pinto D."/>
            <person name="Vollmers J."/>
            <person name="Rivas-Marin E."/>
            <person name="Kohn T."/>
            <person name="Peeters S.H."/>
            <person name="Heuer A."/>
            <person name="Rast P."/>
            <person name="Oberbeckmann S."/>
            <person name="Bunk B."/>
            <person name="Jeske O."/>
            <person name="Meyerdierks A."/>
            <person name="Storesund J.E."/>
            <person name="Kallscheuer N."/>
            <person name="Luecker S."/>
            <person name="Lage O.M."/>
            <person name="Pohl T."/>
            <person name="Merkel B.J."/>
            <person name="Hornburger P."/>
            <person name="Mueller R.-W."/>
            <person name="Bruemmer F."/>
            <person name="Labrenz M."/>
            <person name="Spormann A.M."/>
            <person name="Op den Camp H."/>
            <person name="Overmann J."/>
            <person name="Amann R."/>
            <person name="Jetten M.S.M."/>
            <person name="Mascher T."/>
            <person name="Medema M.H."/>
            <person name="Devos D.P."/>
            <person name="Kaster A.-K."/>
            <person name="Ovreas L."/>
            <person name="Rohde M."/>
            <person name="Galperin M.Y."/>
            <person name="Jogler C."/>
        </authorList>
    </citation>
    <scope>NUCLEOTIDE SEQUENCE [LARGE SCALE GENOMIC DNA]</scope>
    <source>
        <strain evidence="1 2">I41</strain>
    </source>
</reference>
<gene>
    <name evidence="1" type="ORF">I41_52450</name>
</gene>
<dbReference type="AlphaFoldDB" id="A0A517U607"/>
<proteinExistence type="predicted"/>
<evidence type="ECO:0000313" key="2">
    <source>
        <dbReference type="Proteomes" id="UP000317909"/>
    </source>
</evidence>
<dbReference type="EMBL" id="CP036339">
    <property type="protein sequence ID" value="QDT76000.1"/>
    <property type="molecule type" value="Genomic_DNA"/>
</dbReference>
<organism evidence="1 2">
    <name type="scientific">Lacipirellula limnantheis</name>
    <dbReference type="NCBI Taxonomy" id="2528024"/>
    <lineage>
        <taxon>Bacteria</taxon>
        <taxon>Pseudomonadati</taxon>
        <taxon>Planctomycetota</taxon>
        <taxon>Planctomycetia</taxon>
        <taxon>Pirellulales</taxon>
        <taxon>Lacipirellulaceae</taxon>
        <taxon>Lacipirellula</taxon>
    </lineage>
</organism>
<dbReference type="Proteomes" id="UP000317909">
    <property type="component" value="Chromosome"/>
</dbReference>
<keyword evidence="2" id="KW-1185">Reference proteome</keyword>
<name>A0A517U607_9BACT</name>
<dbReference type="KEGG" id="llh:I41_52450"/>